<dbReference type="KEGG" id="adu:107475516"/>
<dbReference type="Gene3D" id="3.40.50.10140">
    <property type="entry name" value="Toll/interleukin-1 receptor homology (TIR) domain"/>
    <property type="match status" value="1"/>
</dbReference>
<dbReference type="InterPro" id="IPR027417">
    <property type="entry name" value="P-loop_NTPase"/>
</dbReference>
<dbReference type="PRINTS" id="PR00364">
    <property type="entry name" value="DISEASERSIST"/>
</dbReference>
<dbReference type="InterPro" id="IPR002182">
    <property type="entry name" value="NB-ARC"/>
</dbReference>
<feature type="domain" description="TIR" evidence="5">
    <location>
        <begin position="17"/>
        <end position="182"/>
    </location>
</feature>
<sequence length="1101" mass="124381">MAHVSPSTSSSSFFYSYTYDVFLSFRGKDTRKGFTGSLYNALRQRGIHTFIDDEGLRVGEEIAPSLLNVIDDSRIAIVVFSKDYASSSFCLKELVKILECADSKGRLVLPVFYDVDPSDVRYQNGSYGVALAKHEKRHNVEEWRKVLSKAANLSGWHFKQGPDSEYEYVFINKIVEEVSNNLKRVPLHIADYPVGLQPRVQEVTKLLRIGVDDDKVKMVGIHGIGGIGKTTIACALYNSIADRFEASCFLSNVREKASKNGLVSLQESLLLELVGEDVKLGGVNHGIPIIKRRLNQKKVLLVLDDVDNLQQLRAIAGGTDWFGSGSRVVITTRDKHLLRSHIDVKVKSYGIKELNKVEALELLSWNAFKGNKVDPSYADLLNRAIRYANGLPLALTIIGSNLLGKSLDEWESALQNYEQRPNRSIQEMLTVSYEGLEDIQKEIFLDIACFFVGEKLEYVNNMLMHGRSFNPEYGIGVLIQKSLLMDKYGHAAMHDLVTEMGREIVRKESEVEPGNRSRLWFYEDIIHVLEEDMGSEKTEIMIIDLPEDEEVYWTGEEFKKMKNLKILKVTNAKFSTGPKHLPNTLRVLDWEGYPSPCLPPDFRPRKLSMMNLPNSSLKLDNPLKNFRSLSHMNFEGCETLVQLPDISGVPNLTELCLDDCKNLVEVHDSIGFLHKLRKLSVKGCTSLSTFPHSINLTSLETLSLWGCSSLRNFPEILGKMEFLEGVDLGSSAIEALPHSIQNLVGLRWLDLISCNWLSQLPSSIFLLPKLESLEAEYCKGCQILINYEGQENMGSIVSSKVKDLHFRSCNVSDEFLPIYFTCFPNIEMLHLGANNFTTLPSCIKDCRFLTSVCLDNCKQLQHITALPPNIKTLSARNCISLTSHSTSMLLSQEIHEVGGTHFMFPGTNIPDWFDQHKEGASLSFWFRKKFPEIALCFVFGGLDKEPRKFEVKLHVFINGKPSFYSNEGNSFKMLTDHVFLFDLQKEVELPSYQLDQVVLENEWNHVEIHCLHSPTVLESSLDMAIVKWSGVHVYKQGNNMDDVSFCNPQHRTYDLVARYPWIKNQFALSNETSDSNAMVMRTIGMTSENAKSLEGEDGSGS</sequence>
<evidence type="ECO:0000313" key="6">
    <source>
        <dbReference type="Proteomes" id="UP000515211"/>
    </source>
</evidence>
<dbReference type="InterPro" id="IPR000157">
    <property type="entry name" value="TIR_dom"/>
</dbReference>
<dbReference type="Gene3D" id="1.10.8.430">
    <property type="entry name" value="Helical domain of apoptotic protease-activating factors"/>
    <property type="match status" value="1"/>
</dbReference>
<dbReference type="Pfam" id="PF01582">
    <property type="entry name" value="TIR"/>
    <property type="match status" value="1"/>
</dbReference>
<keyword evidence="3" id="KW-0611">Plant defense</keyword>
<dbReference type="GO" id="GO:0043531">
    <property type="term" value="F:ADP binding"/>
    <property type="evidence" value="ECO:0007669"/>
    <property type="project" value="InterPro"/>
</dbReference>
<dbReference type="Proteomes" id="UP000515211">
    <property type="component" value="Chromosome 2"/>
</dbReference>
<evidence type="ECO:0000313" key="7">
    <source>
        <dbReference type="RefSeq" id="XP_015950656.1"/>
    </source>
</evidence>
<organism evidence="6 7">
    <name type="scientific">Arachis duranensis</name>
    <name type="common">Wild peanut</name>
    <dbReference type="NCBI Taxonomy" id="130453"/>
    <lineage>
        <taxon>Eukaryota</taxon>
        <taxon>Viridiplantae</taxon>
        <taxon>Streptophyta</taxon>
        <taxon>Embryophyta</taxon>
        <taxon>Tracheophyta</taxon>
        <taxon>Spermatophyta</taxon>
        <taxon>Magnoliopsida</taxon>
        <taxon>eudicotyledons</taxon>
        <taxon>Gunneridae</taxon>
        <taxon>Pentapetalae</taxon>
        <taxon>rosids</taxon>
        <taxon>fabids</taxon>
        <taxon>Fabales</taxon>
        <taxon>Fabaceae</taxon>
        <taxon>Papilionoideae</taxon>
        <taxon>50 kb inversion clade</taxon>
        <taxon>dalbergioids sensu lato</taxon>
        <taxon>Dalbergieae</taxon>
        <taxon>Pterocarpus clade</taxon>
        <taxon>Arachis</taxon>
    </lineage>
</organism>
<dbReference type="PROSITE" id="PS50104">
    <property type="entry name" value="TIR"/>
    <property type="match status" value="1"/>
</dbReference>
<dbReference type="Gene3D" id="3.80.10.10">
    <property type="entry name" value="Ribonuclease Inhibitor"/>
    <property type="match status" value="2"/>
</dbReference>
<dbReference type="SUPFAM" id="SSF52540">
    <property type="entry name" value="P-loop containing nucleoside triphosphate hydrolases"/>
    <property type="match status" value="1"/>
</dbReference>
<keyword evidence="2" id="KW-0677">Repeat</keyword>
<name>A0A6P4CH18_ARADU</name>
<reference evidence="7" key="2">
    <citation type="submission" date="2025-08" db="UniProtKB">
        <authorList>
            <consortium name="RefSeq"/>
        </authorList>
    </citation>
    <scope>IDENTIFICATION</scope>
    <source>
        <tissue evidence="7">Whole plant</tissue>
    </source>
</reference>
<evidence type="ECO:0000256" key="1">
    <source>
        <dbReference type="ARBA" id="ARBA00022614"/>
    </source>
</evidence>
<dbReference type="GO" id="GO:0006952">
    <property type="term" value="P:defense response"/>
    <property type="evidence" value="ECO:0007669"/>
    <property type="project" value="UniProtKB-KW"/>
</dbReference>
<dbReference type="GeneID" id="107475516"/>
<gene>
    <name evidence="7" type="primary">LOC107475516</name>
</gene>
<evidence type="ECO:0000256" key="4">
    <source>
        <dbReference type="ARBA" id="ARBA00023027"/>
    </source>
</evidence>
<evidence type="ECO:0000256" key="3">
    <source>
        <dbReference type="ARBA" id="ARBA00022821"/>
    </source>
</evidence>
<evidence type="ECO:0000256" key="2">
    <source>
        <dbReference type="ARBA" id="ARBA00022737"/>
    </source>
</evidence>
<dbReference type="OrthoDB" id="1435371at2759"/>
<keyword evidence="4" id="KW-0520">NAD</keyword>
<dbReference type="InterPro" id="IPR042197">
    <property type="entry name" value="Apaf_helical"/>
</dbReference>
<accession>A0A6P4CH18</accession>
<dbReference type="Pfam" id="PF00931">
    <property type="entry name" value="NB-ARC"/>
    <property type="match status" value="1"/>
</dbReference>
<proteinExistence type="predicted"/>
<dbReference type="AlphaFoldDB" id="A0A6P4CH18"/>
<dbReference type="InterPro" id="IPR058192">
    <property type="entry name" value="WHD_ROQ1-like"/>
</dbReference>
<dbReference type="Gene3D" id="3.40.50.300">
    <property type="entry name" value="P-loop containing nucleotide triphosphate hydrolases"/>
    <property type="match status" value="1"/>
</dbReference>
<dbReference type="GO" id="GO:0007165">
    <property type="term" value="P:signal transduction"/>
    <property type="evidence" value="ECO:0007669"/>
    <property type="project" value="InterPro"/>
</dbReference>
<dbReference type="FunFam" id="3.40.50.10140:FF:000007">
    <property type="entry name" value="Disease resistance protein (TIR-NBS-LRR class)"/>
    <property type="match status" value="1"/>
</dbReference>
<reference evidence="6" key="1">
    <citation type="journal article" date="2016" name="Nat. Genet.">
        <title>The genome sequences of Arachis duranensis and Arachis ipaensis, the diploid ancestors of cultivated peanut.</title>
        <authorList>
            <person name="Bertioli D.J."/>
            <person name="Cannon S.B."/>
            <person name="Froenicke L."/>
            <person name="Huang G."/>
            <person name="Farmer A.D."/>
            <person name="Cannon E.K."/>
            <person name="Liu X."/>
            <person name="Gao D."/>
            <person name="Clevenger J."/>
            <person name="Dash S."/>
            <person name="Ren L."/>
            <person name="Moretzsohn M.C."/>
            <person name="Shirasawa K."/>
            <person name="Huang W."/>
            <person name="Vidigal B."/>
            <person name="Abernathy B."/>
            <person name="Chu Y."/>
            <person name="Niederhuth C.E."/>
            <person name="Umale P."/>
            <person name="Araujo A.C."/>
            <person name="Kozik A."/>
            <person name="Kim K.D."/>
            <person name="Burow M.D."/>
            <person name="Varshney R.K."/>
            <person name="Wang X."/>
            <person name="Zhang X."/>
            <person name="Barkley N."/>
            <person name="Guimaraes P.M."/>
            <person name="Isobe S."/>
            <person name="Guo B."/>
            <person name="Liao B."/>
            <person name="Stalker H.T."/>
            <person name="Schmitz R.J."/>
            <person name="Scheffler B.E."/>
            <person name="Leal-Bertioli S.C."/>
            <person name="Xun X."/>
            <person name="Jackson S.A."/>
            <person name="Michelmore R."/>
            <person name="Ozias-Akins P."/>
        </authorList>
    </citation>
    <scope>NUCLEOTIDE SEQUENCE [LARGE SCALE GENOMIC DNA]</scope>
    <source>
        <strain evidence="6">cv. V14167</strain>
    </source>
</reference>
<protein>
    <submittedName>
        <fullName evidence="7">Disease resistance protein Roq1-like isoform X1</fullName>
    </submittedName>
</protein>
<dbReference type="InterPro" id="IPR032675">
    <property type="entry name" value="LRR_dom_sf"/>
</dbReference>
<keyword evidence="1" id="KW-0433">Leucine-rich repeat</keyword>
<dbReference type="InterPro" id="IPR044974">
    <property type="entry name" value="Disease_R_plants"/>
</dbReference>
<dbReference type="SUPFAM" id="SSF46785">
    <property type="entry name" value="Winged helix' DNA-binding domain"/>
    <property type="match status" value="1"/>
</dbReference>
<dbReference type="Pfam" id="PF23286">
    <property type="entry name" value="LRR_13"/>
    <property type="match status" value="1"/>
</dbReference>
<dbReference type="InterPro" id="IPR036390">
    <property type="entry name" value="WH_DNA-bd_sf"/>
</dbReference>
<dbReference type="InterPro" id="IPR058546">
    <property type="entry name" value="RPS4B/Roq1-like_LRR"/>
</dbReference>
<dbReference type="InterPro" id="IPR035897">
    <property type="entry name" value="Toll_tir_struct_dom_sf"/>
</dbReference>
<dbReference type="SUPFAM" id="SSF52200">
    <property type="entry name" value="Toll/Interleukin receptor TIR domain"/>
    <property type="match status" value="1"/>
</dbReference>
<dbReference type="Pfam" id="PF23282">
    <property type="entry name" value="WHD_ROQ1"/>
    <property type="match status" value="1"/>
</dbReference>
<keyword evidence="6" id="KW-1185">Reference proteome</keyword>
<evidence type="ECO:0000259" key="5">
    <source>
        <dbReference type="PROSITE" id="PS50104"/>
    </source>
</evidence>
<dbReference type="PANTHER" id="PTHR11017:SF570">
    <property type="entry name" value="DISEASE RESISTANCE PROTEIN (TIR-NBS CLASS)-RELATED"/>
    <property type="match status" value="1"/>
</dbReference>
<dbReference type="RefSeq" id="XP_015950656.1">
    <property type="nucleotide sequence ID" value="XM_016095170.3"/>
</dbReference>
<dbReference type="SMART" id="SM00255">
    <property type="entry name" value="TIR"/>
    <property type="match status" value="1"/>
</dbReference>
<dbReference type="PANTHER" id="PTHR11017">
    <property type="entry name" value="LEUCINE-RICH REPEAT-CONTAINING PROTEIN"/>
    <property type="match status" value="1"/>
</dbReference>
<dbReference type="SUPFAM" id="SSF52058">
    <property type="entry name" value="L domain-like"/>
    <property type="match status" value="1"/>
</dbReference>